<dbReference type="Pfam" id="PF13191">
    <property type="entry name" value="AAA_16"/>
    <property type="match status" value="1"/>
</dbReference>
<dbReference type="Gene3D" id="1.10.10.10">
    <property type="entry name" value="Winged helix-like DNA-binding domain superfamily/Winged helix DNA-binding domain"/>
    <property type="match status" value="1"/>
</dbReference>
<dbReference type="InterPro" id="IPR027417">
    <property type="entry name" value="P-loop_NTPase"/>
</dbReference>
<dbReference type="InterPro" id="IPR051677">
    <property type="entry name" value="AfsR-DnrI-RedD_regulator"/>
</dbReference>
<keyword evidence="4" id="KW-1185">Reference proteome</keyword>
<reference evidence="4" key="1">
    <citation type="journal article" date="2019" name="Int. J. Syst. Evol. Microbiol.">
        <title>The Global Catalogue of Microorganisms (GCM) 10K type strain sequencing project: providing services to taxonomists for standard genome sequencing and annotation.</title>
        <authorList>
            <consortium name="The Broad Institute Genomics Platform"/>
            <consortium name="The Broad Institute Genome Sequencing Center for Infectious Disease"/>
            <person name="Wu L."/>
            <person name="Ma J."/>
        </authorList>
    </citation>
    <scope>NUCLEOTIDE SEQUENCE [LARGE SCALE GENOMIC DNA]</scope>
    <source>
        <strain evidence="4">CCUG 49018</strain>
    </source>
</reference>
<dbReference type="SMART" id="SM01043">
    <property type="entry name" value="BTAD"/>
    <property type="match status" value="1"/>
</dbReference>
<dbReference type="SUPFAM" id="SSF48452">
    <property type="entry name" value="TPR-like"/>
    <property type="match status" value="1"/>
</dbReference>
<name>A0ABW3VK55_9PSEU</name>
<evidence type="ECO:0000256" key="1">
    <source>
        <dbReference type="SAM" id="MobiDB-lite"/>
    </source>
</evidence>
<dbReference type="PANTHER" id="PTHR35807">
    <property type="entry name" value="TRANSCRIPTIONAL REGULATOR REDD-RELATED"/>
    <property type="match status" value="1"/>
</dbReference>
<dbReference type="InterPro" id="IPR016032">
    <property type="entry name" value="Sig_transdc_resp-reg_C-effctor"/>
</dbReference>
<dbReference type="RefSeq" id="WP_346092132.1">
    <property type="nucleotide sequence ID" value="NZ_BAABKS010000052.1"/>
</dbReference>
<proteinExistence type="predicted"/>
<dbReference type="InterPro" id="IPR041664">
    <property type="entry name" value="AAA_16"/>
</dbReference>
<feature type="region of interest" description="Disordered" evidence="1">
    <location>
        <begin position="1022"/>
        <end position="1042"/>
    </location>
</feature>
<dbReference type="InterPro" id="IPR011990">
    <property type="entry name" value="TPR-like_helical_dom_sf"/>
</dbReference>
<dbReference type="InterPro" id="IPR005158">
    <property type="entry name" value="BTAD"/>
</dbReference>
<feature type="domain" description="Bacterial transcriptional activator" evidence="2">
    <location>
        <begin position="97"/>
        <end position="237"/>
    </location>
</feature>
<dbReference type="Pfam" id="PF03704">
    <property type="entry name" value="BTAD"/>
    <property type="match status" value="1"/>
</dbReference>
<organism evidence="3 4">
    <name type="scientific">Pseudonocardia benzenivorans</name>
    <dbReference type="NCBI Taxonomy" id="228005"/>
    <lineage>
        <taxon>Bacteria</taxon>
        <taxon>Bacillati</taxon>
        <taxon>Actinomycetota</taxon>
        <taxon>Actinomycetes</taxon>
        <taxon>Pseudonocardiales</taxon>
        <taxon>Pseudonocardiaceae</taxon>
        <taxon>Pseudonocardia</taxon>
    </lineage>
</organism>
<accession>A0ABW3VK55</accession>
<dbReference type="Gene3D" id="1.25.40.10">
    <property type="entry name" value="Tetratricopeptide repeat domain"/>
    <property type="match status" value="2"/>
</dbReference>
<protein>
    <submittedName>
        <fullName evidence="3">AAA family ATPase</fullName>
    </submittedName>
</protein>
<dbReference type="Proteomes" id="UP001597182">
    <property type="component" value="Unassembled WGS sequence"/>
</dbReference>
<sequence length="1042" mass="111149">MLQVNLLGEQSVTDDTGTVRARSSRALALIGFLVVHADAPQTRQRLAAQFWPDSTDEQALTNLRRELHHVRTVLGDDPSLVVTARDLCWTDSPTCRVDVRSFARFRAAARAAAAAGDDEQQRTRAGAAVAYYRGEFLPGGYDDWVLAARGELEQQCVDLLDVIAHGDAGEAAVAAARRRVALRPLEEPGYRRLMELQGEAGDRAGAVSTYHRCASVLERELGVDPDPQTRATLDRLLARTTPAAEPEGLAAHGRAGSAAARLVGRTAELARLREVWRTAAGGRPSLAVVRGEAGVGKSRLVAELAEECRRAGAVVALTQGFGTAGRLALAPVADWLRTPEIQAATAHLEPVWRVEVDRLVPSARARSEPGGGPPAMVDAWQRHRFFEAVTRALIAVDRPLLLVVDNLHWCDQETLAFLAFCLGIDTGAPLLVAATARDDDPDQEAGLPEWLARMRSTHDVTEIELPPFDSADTAALAAAVVGHPLDEDTAALLQATTGGFALHVVEAVRCGDLDPGAGDLSTVLRHRLEDVSPPARTVAGLAAAVGRDFTLDLLSEASDLPADAVVAAVDELWRRRILRETWDGYDFAHDLLRACAYEQVSPPARWLLHRRLAQGMELLHAADLDAVSAQLAEQYARGGRGDRAVGYYRRAAAVAGGRFAHAEAVRLHEEALAILARAPVSRARDTEELAVLEALAAPLNALHGYSSPRLRDTLERSIALATALGDRGATLSGLVGLWSSQFVAGDAIAAHRTASRALDLVEDGSELAGPAHFALGGSELSLGRPAEALRHLDRSAEIGGSHPLSVGTRSDVHGRAFAAHAHWLLGHDEVALATCRDAIDLARATGGSYSLAVALGYGAITHQLRGDRDALLGTAGELRELCARFDFTYYREWAMVLEGWCRGGTAGLELADRGIDGLTALGAFARMPYWLSLLADLSAREGRPDAARATLDAAVVGARARSDGWWLPEVLRMRAARDENPDVALERLGAAARLAADQGSVALLRRCLADYAARGVPAPAFAVPDGGAGPTLEPNAAQTPRS</sequence>
<gene>
    <name evidence="3" type="ORF">ACFQ34_17300</name>
</gene>
<evidence type="ECO:0000313" key="4">
    <source>
        <dbReference type="Proteomes" id="UP001597182"/>
    </source>
</evidence>
<comment type="caution">
    <text evidence="3">The sequence shown here is derived from an EMBL/GenBank/DDBJ whole genome shotgun (WGS) entry which is preliminary data.</text>
</comment>
<dbReference type="SUPFAM" id="SSF46894">
    <property type="entry name" value="C-terminal effector domain of the bipartite response regulators"/>
    <property type="match status" value="1"/>
</dbReference>
<dbReference type="InterPro" id="IPR036388">
    <property type="entry name" value="WH-like_DNA-bd_sf"/>
</dbReference>
<evidence type="ECO:0000259" key="2">
    <source>
        <dbReference type="SMART" id="SM01043"/>
    </source>
</evidence>
<dbReference type="SUPFAM" id="SSF52540">
    <property type="entry name" value="P-loop containing nucleoside triphosphate hydrolases"/>
    <property type="match status" value="1"/>
</dbReference>
<evidence type="ECO:0000313" key="3">
    <source>
        <dbReference type="EMBL" id="MFD1235050.1"/>
    </source>
</evidence>
<dbReference type="EMBL" id="JBHTMB010000142">
    <property type="protein sequence ID" value="MFD1235050.1"/>
    <property type="molecule type" value="Genomic_DNA"/>
</dbReference>